<dbReference type="SUPFAM" id="SSF53098">
    <property type="entry name" value="Ribonuclease H-like"/>
    <property type="match status" value="1"/>
</dbReference>
<dbReference type="InterPro" id="IPR012337">
    <property type="entry name" value="RNaseH-like_sf"/>
</dbReference>
<dbReference type="InterPro" id="IPR036397">
    <property type="entry name" value="RNaseH_sf"/>
</dbReference>
<evidence type="ECO:0000259" key="2">
    <source>
        <dbReference type="Pfam" id="PF21762"/>
    </source>
</evidence>
<evidence type="ECO:0000313" key="4">
    <source>
        <dbReference type="Proteomes" id="UP000754883"/>
    </source>
</evidence>
<feature type="domain" description="Gfd2/YDR514C-like C-terminal" evidence="2">
    <location>
        <begin position="64"/>
        <end position="204"/>
    </location>
</feature>
<name>A0A9N9UL70_9HYPO</name>
<dbReference type="InterPro" id="IPR040151">
    <property type="entry name" value="Gfd2/YDR514C-like"/>
</dbReference>
<keyword evidence="4" id="KW-1185">Reference proteome</keyword>
<dbReference type="Proteomes" id="UP000754883">
    <property type="component" value="Unassembled WGS sequence"/>
</dbReference>
<dbReference type="GO" id="GO:0003676">
    <property type="term" value="F:nucleic acid binding"/>
    <property type="evidence" value="ECO:0007669"/>
    <property type="project" value="InterPro"/>
</dbReference>
<comment type="caution">
    <text evidence="3">The sequence shown here is derived from an EMBL/GenBank/DDBJ whole genome shotgun (WGS) entry which is preliminary data.</text>
</comment>
<evidence type="ECO:0000313" key="3">
    <source>
        <dbReference type="EMBL" id="CAG9994626.1"/>
    </source>
</evidence>
<protein>
    <recommendedName>
        <fullName evidence="2">Gfd2/YDR514C-like C-terminal domain-containing protein</fullName>
    </recommendedName>
</protein>
<organism evidence="3 4">
    <name type="scientific">Clonostachys byssicola</name>
    <dbReference type="NCBI Taxonomy" id="160290"/>
    <lineage>
        <taxon>Eukaryota</taxon>
        <taxon>Fungi</taxon>
        <taxon>Dikarya</taxon>
        <taxon>Ascomycota</taxon>
        <taxon>Pezizomycotina</taxon>
        <taxon>Sordariomycetes</taxon>
        <taxon>Hypocreomycetidae</taxon>
        <taxon>Hypocreales</taxon>
        <taxon>Bionectriaceae</taxon>
        <taxon>Clonostachys</taxon>
    </lineage>
</organism>
<dbReference type="PANTHER" id="PTHR28083:SF1">
    <property type="entry name" value="GOOD FOR FULL DBP5 ACTIVITY PROTEIN 2"/>
    <property type="match status" value="1"/>
</dbReference>
<reference evidence="3" key="1">
    <citation type="submission" date="2021-10" db="EMBL/GenBank/DDBJ databases">
        <authorList>
            <person name="Piombo E."/>
        </authorList>
    </citation>
    <scope>NUCLEOTIDE SEQUENCE</scope>
</reference>
<dbReference type="Pfam" id="PF21762">
    <property type="entry name" value="DEDDh_C"/>
    <property type="match status" value="1"/>
</dbReference>
<feature type="coiled-coil region" evidence="1">
    <location>
        <begin position="234"/>
        <end position="261"/>
    </location>
</feature>
<gene>
    <name evidence="3" type="ORF">CBYS24578_00013533</name>
</gene>
<dbReference type="PANTHER" id="PTHR28083">
    <property type="entry name" value="GOOD FOR FULL DBP5 ACTIVITY PROTEIN 2"/>
    <property type="match status" value="1"/>
</dbReference>
<dbReference type="OrthoDB" id="5953249at2759"/>
<dbReference type="InterPro" id="IPR048519">
    <property type="entry name" value="Gfd2/YDR514C-like_C"/>
</dbReference>
<sequence>MVHKSVKSRVRELGTSDEGLHVLRAALGLEGDWTGPNRPILLAIDFEHTKNFVTGFIHGEEGQVGLATLDTEELHTTLPEELISTHNLILGPSDYTSKVSGNVLFGTKAIIEPAQVLKEIQSLIPRDRDIILMGHGVHTELDILVRLGFTFSPRITIIDTLEVAKKAVKCHKYELKVVLRTLCCPHVKVHTAGNDANFTLRAALLLVAHKFTNQHHPTIDILRSVAMEPLAPLIEAEARAARRLEKKIADLNRGKDQARSRTPGQIAELRAQRAAKKAEPEVDAWNTSYRRLRRAEAMNM</sequence>
<dbReference type="AlphaFoldDB" id="A0A9N9UL70"/>
<dbReference type="Gene3D" id="3.30.420.10">
    <property type="entry name" value="Ribonuclease H-like superfamily/Ribonuclease H"/>
    <property type="match status" value="1"/>
</dbReference>
<evidence type="ECO:0000256" key="1">
    <source>
        <dbReference type="SAM" id="Coils"/>
    </source>
</evidence>
<accession>A0A9N9UL70</accession>
<proteinExistence type="predicted"/>
<dbReference type="EMBL" id="CABFNO020001527">
    <property type="protein sequence ID" value="CAG9994626.1"/>
    <property type="molecule type" value="Genomic_DNA"/>
</dbReference>
<keyword evidence="1" id="KW-0175">Coiled coil</keyword>